<accession>A0ABV6GSF9</accession>
<gene>
    <name evidence="1" type="ORF">ACFFHQ_06675</name>
</gene>
<sequence length="75" mass="8794">MKEFKYGNTTVIVHSPLVLMSPEERKQWFEQEWQKGNPILRQIAEAVLDCYRSIDNVTEKLKVDGRKGSPEDETR</sequence>
<name>A0ABV6GSF9_9BACL</name>
<evidence type="ECO:0000313" key="1">
    <source>
        <dbReference type="EMBL" id="MFC0297146.1"/>
    </source>
</evidence>
<reference evidence="1 2" key="1">
    <citation type="submission" date="2024-09" db="EMBL/GenBank/DDBJ databases">
        <authorList>
            <person name="Sun Q."/>
            <person name="Mori K."/>
        </authorList>
    </citation>
    <scope>NUCLEOTIDE SEQUENCE [LARGE SCALE GENOMIC DNA]</scope>
    <source>
        <strain evidence="1 2">CCM 7224</strain>
    </source>
</reference>
<dbReference type="RefSeq" id="WP_044736635.1">
    <property type="nucleotide sequence ID" value="NZ_JBHLVN010000029.1"/>
</dbReference>
<comment type="caution">
    <text evidence="1">The sequence shown here is derived from an EMBL/GenBank/DDBJ whole genome shotgun (WGS) entry which is preliminary data.</text>
</comment>
<organism evidence="1 2">
    <name type="scientific">Geobacillus jurassicus</name>
    <dbReference type="NCBI Taxonomy" id="235932"/>
    <lineage>
        <taxon>Bacteria</taxon>
        <taxon>Bacillati</taxon>
        <taxon>Bacillota</taxon>
        <taxon>Bacilli</taxon>
        <taxon>Bacillales</taxon>
        <taxon>Anoxybacillaceae</taxon>
        <taxon>Geobacillus</taxon>
    </lineage>
</organism>
<protein>
    <submittedName>
        <fullName evidence="1">Uncharacterized protein</fullName>
    </submittedName>
</protein>
<proteinExistence type="predicted"/>
<keyword evidence="2" id="KW-1185">Reference proteome</keyword>
<dbReference type="Proteomes" id="UP001589785">
    <property type="component" value="Unassembled WGS sequence"/>
</dbReference>
<evidence type="ECO:0000313" key="2">
    <source>
        <dbReference type="Proteomes" id="UP001589785"/>
    </source>
</evidence>
<dbReference type="EMBL" id="JBHLVN010000029">
    <property type="protein sequence ID" value="MFC0297146.1"/>
    <property type="molecule type" value="Genomic_DNA"/>
</dbReference>